<keyword evidence="3" id="KW-0378">Hydrolase</keyword>
<dbReference type="VEuPathDB" id="FungiDB:KRP22_1104"/>
<dbReference type="VEuPathDB" id="FungiDB:KRP23_13433"/>
<reference evidence="8" key="2">
    <citation type="submission" date="2015-06" db="UniProtKB">
        <authorList>
            <consortium name="EnsemblProtists"/>
        </authorList>
    </citation>
    <scope>IDENTIFICATION</scope>
    <source>
        <strain evidence="8">Pr102</strain>
    </source>
</reference>
<dbReference type="PROSITE" id="PS50056">
    <property type="entry name" value="TYR_PHOSPHATASE_2"/>
    <property type="match status" value="1"/>
</dbReference>
<dbReference type="FunFam" id="3.90.190.10:FF:000321">
    <property type="entry name" value="Dual specificity protein phosphatase"/>
    <property type="match status" value="1"/>
</dbReference>
<evidence type="ECO:0000256" key="3">
    <source>
        <dbReference type="ARBA" id="ARBA00022801"/>
    </source>
</evidence>
<evidence type="ECO:0000259" key="6">
    <source>
        <dbReference type="PROSITE" id="PS50054"/>
    </source>
</evidence>
<evidence type="ECO:0000256" key="1">
    <source>
        <dbReference type="ARBA" id="ARBA00008601"/>
    </source>
</evidence>
<dbReference type="GO" id="GO:0008330">
    <property type="term" value="F:protein tyrosine/threonine phosphatase activity"/>
    <property type="evidence" value="ECO:0000318"/>
    <property type="project" value="GO_Central"/>
</dbReference>
<dbReference type="InterPro" id="IPR020422">
    <property type="entry name" value="TYR_PHOSPHATASE_DUAL_dom"/>
</dbReference>
<dbReference type="Gene3D" id="3.90.190.10">
    <property type="entry name" value="Protein tyrosine phosphatase superfamily"/>
    <property type="match status" value="1"/>
</dbReference>
<evidence type="ECO:0000313" key="8">
    <source>
        <dbReference type="EnsemblProtists" id="Phyra84439"/>
    </source>
</evidence>
<proteinExistence type="inferred from homology"/>
<dbReference type="InParanoid" id="H3H273"/>
<dbReference type="GO" id="GO:0033550">
    <property type="term" value="F:MAP kinase tyrosine phosphatase activity"/>
    <property type="evidence" value="ECO:0000318"/>
    <property type="project" value="GO_Central"/>
</dbReference>
<dbReference type="SUPFAM" id="SSF52799">
    <property type="entry name" value="(Phosphotyrosine protein) phosphatases II"/>
    <property type="match status" value="1"/>
</dbReference>
<dbReference type="PANTHER" id="PTHR10159">
    <property type="entry name" value="DUAL SPECIFICITY PROTEIN PHOSPHATASE"/>
    <property type="match status" value="1"/>
</dbReference>
<evidence type="ECO:0000256" key="2">
    <source>
        <dbReference type="ARBA" id="ARBA00013064"/>
    </source>
</evidence>
<evidence type="ECO:0000313" key="9">
    <source>
        <dbReference type="Proteomes" id="UP000005238"/>
    </source>
</evidence>
<dbReference type="PROSITE" id="PS00383">
    <property type="entry name" value="TYR_PHOSPHATASE_1"/>
    <property type="match status" value="1"/>
</dbReference>
<dbReference type="Proteomes" id="UP000005238">
    <property type="component" value="Unassembled WGS sequence"/>
</dbReference>
<organism evidence="8 9">
    <name type="scientific">Phytophthora ramorum</name>
    <name type="common">Sudden oak death agent</name>
    <dbReference type="NCBI Taxonomy" id="164328"/>
    <lineage>
        <taxon>Eukaryota</taxon>
        <taxon>Sar</taxon>
        <taxon>Stramenopiles</taxon>
        <taxon>Oomycota</taxon>
        <taxon>Peronosporomycetes</taxon>
        <taxon>Peronosporales</taxon>
        <taxon>Peronosporaceae</taxon>
        <taxon>Phytophthora</taxon>
    </lineage>
</organism>
<accession>H3H273</accession>
<dbReference type="AlphaFoldDB" id="H3H273"/>
<evidence type="ECO:0000256" key="5">
    <source>
        <dbReference type="SAM" id="MobiDB-lite"/>
    </source>
</evidence>
<dbReference type="InterPro" id="IPR000340">
    <property type="entry name" value="Dual-sp_phosphatase_cat-dom"/>
</dbReference>
<dbReference type="GO" id="GO:0005737">
    <property type="term" value="C:cytoplasm"/>
    <property type="evidence" value="ECO:0000318"/>
    <property type="project" value="GO_Central"/>
</dbReference>
<dbReference type="OMA" id="ERHPIAN"/>
<dbReference type="GO" id="GO:0007165">
    <property type="term" value="P:signal transduction"/>
    <property type="evidence" value="ECO:0000318"/>
    <property type="project" value="GO_Central"/>
</dbReference>
<keyword evidence="4" id="KW-0904">Protein phosphatase</keyword>
<feature type="domain" description="Tyrosine-protein phosphatase" evidence="6">
    <location>
        <begin position="6"/>
        <end position="178"/>
    </location>
</feature>
<keyword evidence="9" id="KW-1185">Reference proteome</keyword>
<feature type="region of interest" description="Disordered" evidence="5">
    <location>
        <begin position="176"/>
        <end position="272"/>
    </location>
</feature>
<feature type="compositionally biased region" description="Basic and acidic residues" evidence="5">
    <location>
        <begin position="176"/>
        <end position="186"/>
    </location>
</feature>
<dbReference type="InterPro" id="IPR000387">
    <property type="entry name" value="Tyr_Pase_dom"/>
</dbReference>
<protein>
    <recommendedName>
        <fullName evidence="2">protein-tyrosine-phosphatase</fullName>
        <ecNumber evidence="2">3.1.3.48</ecNumber>
    </recommendedName>
</protein>
<dbReference type="eggNOG" id="KOG1717">
    <property type="taxonomic scope" value="Eukaryota"/>
</dbReference>
<evidence type="ECO:0000256" key="4">
    <source>
        <dbReference type="ARBA" id="ARBA00022912"/>
    </source>
</evidence>
<dbReference type="EC" id="3.1.3.48" evidence="2"/>
<dbReference type="STRING" id="164328.H3H273"/>
<comment type="similarity">
    <text evidence="1">Belongs to the protein-tyrosine phosphatase family. Non-receptor class dual specificity subfamily.</text>
</comment>
<dbReference type="InterPro" id="IPR016130">
    <property type="entry name" value="Tyr_Pase_AS"/>
</dbReference>
<feature type="domain" description="Tyrosine specific protein phosphatases" evidence="7">
    <location>
        <begin position="115"/>
        <end position="156"/>
    </location>
</feature>
<dbReference type="EnsemblProtists" id="Phyra84439">
    <property type="protein sequence ID" value="Phyra84439"/>
    <property type="gene ID" value="Phyra84439"/>
</dbReference>
<name>H3H273_PHYRM</name>
<dbReference type="InterPro" id="IPR029021">
    <property type="entry name" value="Prot-tyrosine_phosphatase-like"/>
</dbReference>
<reference evidence="9" key="1">
    <citation type="journal article" date="2006" name="Science">
        <title>Phytophthora genome sequences uncover evolutionary origins and mechanisms of pathogenesis.</title>
        <authorList>
            <person name="Tyler B.M."/>
            <person name="Tripathy S."/>
            <person name="Zhang X."/>
            <person name="Dehal P."/>
            <person name="Jiang R.H."/>
            <person name="Aerts A."/>
            <person name="Arredondo F.D."/>
            <person name="Baxter L."/>
            <person name="Bensasson D."/>
            <person name="Beynon J.L."/>
            <person name="Chapman J."/>
            <person name="Damasceno C.M."/>
            <person name="Dorrance A.E."/>
            <person name="Dou D."/>
            <person name="Dickerman A.W."/>
            <person name="Dubchak I.L."/>
            <person name="Garbelotto M."/>
            <person name="Gijzen M."/>
            <person name="Gordon S.G."/>
            <person name="Govers F."/>
            <person name="Grunwald N.J."/>
            <person name="Huang W."/>
            <person name="Ivors K.L."/>
            <person name="Jones R.W."/>
            <person name="Kamoun S."/>
            <person name="Krampis K."/>
            <person name="Lamour K.H."/>
            <person name="Lee M.K."/>
            <person name="McDonald W.H."/>
            <person name="Medina M."/>
            <person name="Meijer H.J."/>
            <person name="Nordberg E.K."/>
            <person name="Maclean D.J."/>
            <person name="Ospina-Giraldo M.D."/>
            <person name="Morris P.F."/>
            <person name="Phuntumart V."/>
            <person name="Putnam N.H."/>
            <person name="Rash S."/>
            <person name="Rose J.K."/>
            <person name="Sakihama Y."/>
            <person name="Salamov A.A."/>
            <person name="Savidor A."/>
            <person name="Scheuring C.F."/>
            <person name="Smith B.M."/>
            <person name="Sobral B.W."/>
            <person name="Terry A."/>
            <person name="Torto-Alalibo T.A."/>
            <person name="Win J."/>
            <person name="Xu Z."/>
            <person name="Zhang H."/>
            <person name="Grigoriev I.V."/>
            <person name="Rokhsar D.S."/>
            <person name="Boore J.L."/>
        </authorList>
    </citation>
    <scope>NUCLEOTIDE SEQUENCE [LARGE SCALE GENOMIC DNA]</scope>
    <source>
        <strain evidence="9">Pr102</strain>
    </source>
</reference>
<dbReference type="PROSITE" id="PS50054">
    <property type="entry name" value="TYR_PHOSPHATASE_DUAL"/>
    <property type="match status" value="1"/>
</dbReference>
<evidence type="ECO:0000259" key="7">
    <source>
        <dbReference type="PROSITE" id="PS50056"/>
    </source>
</evidence>
<dbReference type="Pfam" id="PF00782">
    <property type="entry name" value="DSPc"/>
    <property type="match status" value="1"/>
</dbReference>
<dbReference type="GO" id="GO:0043409">
    <property type="term" value="P:negative regulation of MAPK cascade"/>
    <property type="evidence" value="ECO:0000318"/>
    <property type="project" value="GO_Central"/>
</dbReference>
<dbReference type="CDD" id="cd14498">
    <property type="entry name" value="DSP"/>
    <property type="match status" value="1"/>
</dbReference>
<dbReference type="GO" id="GO:0017017">
    <property type="term" value="F:MAP kinase tyrosine/serine/threonine phosphatase activity"/>
    <property type="evidence" value="ECO:0000318"/>
    <property type="project" value="GO_Central"/>
</dbReference>
<dbReference type="SMART" id="SM00195">
    <property type="entry name" value="DSPc"/>
    <property type="match status" value="1"/>
</dbReference>
<dbReference type="EMBL" id="DS566110">
    <property type="status" value="NOT_ANNOTATED_CDS"/>
    <property type="molecule type" value="Genomic_DNA"/>
</dbReference>
<sequence>MGDDAEPSQILEHVFLGSRAHARDKEQLQRLRITHILNVTPPKKMDPVAGVPNFFEKDKAFTYRRCPIFDNKAEDISGMLEGCIAFIDQAKYYGIFLCWWGLCYKMELLTMAKYGVWILVHCNKGVSRSSSMVVAYLMKLRSMSFEQALAFVVERRAIANPNESFRRQLEEYERRLKRTVPKDKGARAVRGPAGPQLPPTPASDGNDEAAAASIGPQLPPHLMRARKVESEPASDDSNGDSVTLQKEEEEKVVIGPSFPPNLKRHRVDADGD</sequence>
<dbReference type="PANTHER" id="PTHR10159:SF511">
    <property type="entry name" value="DUAL SPECIFICITY PROTEIN PHOSPHATASE 1"/>
    <property type="match status" value="1"/>
</dbReference>